<feature type="compositionally biased region" description="Polar residues" evidence="1">
    <location>
        <begin position="344"/>
        <end position="353"/>
    </location>
</feature>
<gene>
    <name evidence="2" type="primary">OCA5</name>
    <name evidence="2" type="ORF">AWJ20_4558</name>
</gene>
<feature type="compositionally biased region" description="Polar residues" evidence="1">
    <location>
        <begin position="183"/>
        <end position="220"/>
    </location>
</feature>
<dbReference type="OrthoDB" id="27140at2759"/>
<dbReference type="RefSeq" id="XP_018734213.1">
    <property type="nucleotide sequence ID" value="XM_018881638.1"/>
</dbReference>
<keyword evidence="3" id="KW-1185">Reference proteome</keyword>
<sequence>MDTTMDEDRKEFSPHNRNNSLSALASTLSASSSLSGVMSKQWIPEESYNEMDEPINSQEPNSHNSSSTATPHHSTSRFKHYYKPTISESPTLVSLCQKYIDEGNIDGLARIARNRGLPPALRQYAWPLLLSSHPYAISPSIVAEYPGSYSGTGQNLASTDDDIVPIKRIRGDISRYRKRLKQQQEAASRQKSASTSRNLSRTSTVATQTPSSTSPPGNNAFSYYDSDAVNAYLNESMENQRYEVLEETIENFLKKWGASIPYESGMVWTAFALADWVDPVYILDLRHPQRKRKQAEVSHQKESITKEVIEENQIEDTTDSSSSDSPSPSPSLSPTPSHSSATSGVHSESSTPELTPVGVWEQELQQHSFSDVFEKFMLVLFHSPPLSSDGPSGPCDSHISQRLSLFLSIFKKLLPELSDYFDEEDVLSSIGGDEWLLWWVKWMGAKVWNKFDRGRAWDMYLGWRPTNPKEATQFDVSQADVGVDPFWSPIELESDSILAPHIQHLFVCFAILKSKSHTLFELDQSEIRQFLTQVSKSNDMESIILEAGEAWRSWQWAEENDESD</sequence>
<reference evidence="2 3" key="1">
    <citation type="submission" date="2016-02" db="EMBL/GenBank/DDBJ databases">
        <title>Complete genome sequence and transcriptome regulation of the pentose utilising yeast Sugiyamaella lignohabitans.</title>
        <authorList>
            <person name="Bellasio M."/>
            <person name="Peymann A."/>
            <person name="Valli M."/>
            <person name="Sipitzky M."/>
            <person name="Graf A."/>
            <person name="Sauer M."/>
            <person name="Marx H."/>
            <person name="Mattanovich D."/>
        </authorList>
    </citation>
    <scope>NUCLEOTIDE SEQUENCE [LARGE SCALE GENOMIC DNA]</scope>
    <source>
        <strain evidence="2 3">CBS 10342</strain>
    </source>
</reference>
<evidence type="ECO:0000313" key="2">
    <source>
        <dbReference type="EMBL" id="ANB11736.1"/>
    </source>
</evidence>
<feature type="compositionally biased region" description="Low complexity" evidence="1">
    <location>
        <begin position="60"/>
        <end position="73"/>
    </location>
</feature>
<dbReference type="SUPFAM" id="SSF47923">
    <property type="entry name" value="Ypt/Rab-GAP domain of gyp1p"/>
    <property type="match status" value="1"/>
</dbReference>
<feature type="compositionally biased region" description="Basic and acidic residues" evidence="1">
    <location>
        <begin position="294"/>
        <end position="309"/>
    </location>
</feature>
<dbReference type="EMBL" id="CP014500">
    <property type="protein sequence ID" value="ANB11736.1"/>
    <property type="molecule type" value="Genomic_DNA"/>
</dbReference>
<feature type="region of interest" description="Disordered" evidence="1">
    <location>
        <begin position="291"/>
        <end position="354"/>
    </location>
</feature>
<protein>
    <submittedName>
        <fullName evidence="2">Oca5p</fullName>
    </submittedName>
</protein>
<dbReference type="InterPro" id="IPR035969">
    <property type="entry name" value="Rab-GAP_TBC_sf"/>
</dbReference>
<feature type="region of interest" description="Disordered" evidence="1">
    <location>
        <begin position="178"/>
        <end position="220"/>
    </location>
</feature>
<dbReference type="Gene3D" id="1.10.472.80">
    <property type="entry name" value="Ypt/Rab-GAP domain of gyp1p, domain 3"/>
    <property type="match status" value="1"/>
</dbReference>
<feature type="compositionally biased region" description="Low complexity" evidence="1">
    <location>
        <begin position="334"/>
        <end position="343"/>
    </location>
</feature>
<feature type="region of interest" description="Disordered" evidence="1">
    <location>
        <begin position="51"/>
        <end position="76"/>
    </location>
</feature>
<evidence type="ECO:0000256" key="1">
    <source>
        <dbReference type="SAM" id="MobiDB-lite"/>
    </source>
</evidence>
<organism evidence="2 3">
    <name type="scientific">Sugiyamaella lignohabitans</name>
    <dbReference type="NCBI Taxonomy" id="796027"/>
    <lineage>
        <taxon>Eukaryota</taxon>
        <taxon>Fungi</taxon>
        <taxon>Dikarya</taxon>
        <taxon>Ascomycota</taxon>
        <taxon>Saccharomycotina</taxon>
        <taxon>Dipodascomycetes</taxon>
        <taxon>Dipodascales</taxon>
        <taxon>Trichomonascaceae</taxon>
        <taxon>Sugiyamaella</taxon>
    </lineage>
</organism>
<feature type="compositionally biased region" description="Basic and acidic residues" evidence="1">
    <location>
        <begin position="1"/>
        <end position="14"/>
    </location>
</feature>
<accession>A0A167CIA9</accession>
<evidence type="ECO:0000313" key="3">
    <source>
        <dbReference type="Proteomes" id="UP000189580"/>
    </source>
</evidence>
<dbReference type="Proteomes" id="UP000189580">
    <property type="component" value="Chromosome c"/>
</dbReference>
<dbReference type="GeneID" id="30036703"/>
<proteinExistence type="predicted"/>
<dbReference type="KEGG" id="slb:AWJ20_4558"/>
<feature type="region of interest" description="Disordered" evidence="1">
    <location>
        <begin position="1"/>
        <end position="24"/>
    </location>
</feature>
<dbReference type="AlphaFoldDB" id="A0A167CIA9"/>
<name>A0A167CIA9_9ASCO</name>